<gene>
    <name evidence="4" type="ORF">BJ508DRAFT_323927</name>
</gene>
<organism evidence="4 5">
    <name type="scientific">Ascobolus immersus RN42</name>
    <dbReference type="NCBI Taxonomy" id="1160509"/>
    <lineage>
        <taxon>Eukaryota</taxon>
        <taxon>Fungi</taxon>
        <taxon>Dikarya</taxon>
        <taxon>Ascomycota</taxon>
        <taxon>Pezizomycotina</taxon>
        <taxon>Pezizomycetes</taxon>
        <taxon>Pezizales</taxon>
        <taxon>Ascobolaceae</taxon>
        <taxon>Ascobolus</taxon>
    </lineage>
</organism>
<evidence type="ECO:0000256" key="2">
    <source>
        <dbReference type="SAM" id="Phobius"/>
    </source>
</evidence>
<sequence>MLPLFTLLATFLHLRAVLAIPLPDLTPLLKEPTLPIPIPIAIAPEPASDPSNNHSPLVIACIVVTLVATISLVSISLWYVRKLVTTGKQTFLKAEKPPVDEEVFLNGAFDAEEDELRLEGKRHAEPGDRNDGFVTVQTHHRSYWPPQTT</sequence>
<dbReference type="EMBL" id="ML119661">
    <property type="protein sequence ID" value="RPA83927.1"/>
    <property type="molecule type" value="Genomic_DNA"/>
</dbReference>
<dbReference type="Proteomes" id="UP000275078">
    <property type="component" value="Unassembled WGS sequence"/>
</dbReference>
<evidence type="ECO:0000313" key="4">
    <source>
        <dbReference type="EMBL" id="RPA83927.1"/>
    </source>
</evidence>
<keyword evidence="2" id="KW-0812">Transmembrane</keyword>
<feature type="region of interest" description="Disordered" evidence="1">
    <location>
        <begin position="120"/>
        <end position="149"/>
    </location>
</feature>
<evidence type="ECO:0000313" key="5">
    <source>
        <dbReference type="Proteomes" id="UP000275078"/>
    </source>
</evidence>
<feature type="transmembrane region" description="Helical" evidence="2">
    <location>
        <begin position="57"/>
        <end position="80"/>
    </location>
</feature>
<evidence type="ECO:0000256" key="3">
    <source>
        <dbReference type="SAM" id="SignalP"/>
    </source>
</evidence>
<keyword evidence="2" id="KW-0472">Membrane</keyword>
<keyword evidence="2" id="KW-1133">Transmembrane helix</keyword>
<evidence type="ECO:0000256" key="1">
    <source>
        <dbReference type="SAM" id="MobiDB-lite"/>
    </source>
</evidence>
<proteinExistence type="predicted"/>
<protein>
    <submittedName>
        <fullName evidence="4">Uncharacterized protein</fullName>
    </submittedName>
</protein>
<feature type="compositionally biased region" description="Basic and acidic residues" evidence="1">
    <location>
        <begin position="120"/>
        <end position="131"/>
    </location>
</feature>
<accession>A0A3N4IEP9</accession>
<keyword evidence="5" id="KW-1185">Reference proteome</keyword>
<feature type="signal peptide" evidence="3">
    <location>
        <begin position="1"/>
        <end position="19"/>
    </location>
</feature>
<keyword evidence="3" id="KW-0732">Signal</keyword>
<dbReference type="AlphaFoldDB" id="A0A3N4IEP9"/>
<reference evidence="4 5" key="1">
    <citation type="journal article" date="2018" name="Nat. Ecol. Evol.">
        <title>Pezizomycetes genomes reveal the molecular basis of ectomycorrhizal truffle lifestyle.</title>
        <authorList>
            <person name="Murat C."/>
            <person name="Payen T."/>
            <person name="Noel B."/>
            <person name="Kuo A."/>
            <person name="Morin E."/>
            <person name="Chen J."/>
            <person name="Kohler A."/>
            <person name="Krizsan K."/>
            <person name="Balestrini R."/>
            <person name="Da Silva C."/>
            <person name="Montanini B."/>
            <person name="Hainaut M."/>
            <person name="Levati E."/>
            <person name="Barry K.W."/>
            <person name="Belfiori B."/>
            <person name="Cichocki N."/>
            <person name="Clum A."/>
            <person name="Dockter R.B."/>
            <person name="Fauchery L."/>
            <person name="Guy J."/>
            <person name="Iotti M."/>
            <person name="Le Tacon F."/>
            <person name="Lindquist E.A."/>
            <person name="Lipzen A."/>
            <person name="Malagnac F."/>
            <person name="Mello A."/>
            <person name="Molinier V."/>
            <person name="Miyauchi S."/>
            <person name="Poulain J."/>
            <person name="Riccioni C."/>
            <person name="Rubini A."/>
            <person name="Sitrit Y."/>
            <person name="Splivallo R."/>
            <person name="Traeger S."/>
            <person name="Wang M."/>
            <person name="Zifcakova L."/>
            <person name="Wipf D."/>
            <person name="Zambonelli A."/>
            <person name="Paolocci F."/>
            <person name="Nowrousian M."/>
            <person name="Ottonello S."/>
            <person name="Baldrian P."/>
            <person name="Spatafora J.W."/>
            <person name="Henrissat B."/>
            <person name="Nagy L.G."/>
            <person name="Aury J.M."/>
            <person name="Wincker P."/>
            <person name="Grigoriev I.V."/>
            <person name="Bonfante P."/>
            <person name="Martin F.M."/>
        </authorList>
    </citation>
    <scope>NUCLEOTIDE SEQUENCE [LARGE SCALE GENOMIC DNA]</scope>
    <source>
        <strain evidence="4 5">RN42</strain>
    </source>
</reference>
<feature type="chain" id="PRO_5018124747" evidence="3">
    <location>
        <begin position="20"/>
        <end position="149"/>
    </location>
</feature>
<name>A0A3N4IEP9_ASCIM</name>